<feature type="compositionally biased region" description="Polar residues" evidence="3">
    <location>
        <begin position="198"/>
        <end position="207"/>
    </location>
</feature>
<feature type="compositionally biased region" description="Low complexity" evidence="3">
    <location>
        <begin position="440"/>
        <end position="460"/>
    </location>
</feature>
<gene>
    <name evidence="4" type="ORF">SEMRO_762_G198690.1</name>
</gene>
<evidence type="ECO:0000256" key="1">
    <source>
        <dbReference type="ARBA" id="ARBA00006941"/>
    </source>
</evidence>
<evidence type="ECO:0000313" key="5">
    <source>
        <dbReference type="Proteomes" id="UP001153069"/>
    </source>
</evidence>
<feature type="compositionally biased region" description="Polar residues" evidence="3">
    <location>
        <begin position="216"/>
        <end position="225"/>
    </location>
</feature>
<comment type="subunit">
    <text evidence="2">Tetramer of two alpha and two beta subunits.</text>
</comment>
<dbReference type="EMBL" id="CAICTM010000761">
    <property type="protein sequence ID" value="CAB9516125.1"/>
    <property type="molecule type" value="Genomic_DNA"/>
</dbReference>
<feature type="region of interest" description="Disordered" evidence="3">
    <location>
        <begin position="49"/>
        <end position="74"/>
    </location>
</feature>
<feature type="compositionally biased region" description="Polar residues" evidence="3">
    <location>
        <begin position="63"/>
        <end position="74"/>
    </location>
</feature>
<feature type="region of interest" description="Disordered" evidence="3">
    <location>
        <begin position="431"/>
        <end position="460"/>
    </location>
</feature>
<keyword evidence="4" id="KW-0418">Kinase</keyword>
<dbReference type="SUPFAM" id="SSF57798">
    <property type="entry name" value="Casein kinase II beta subunit"/>
    <property type="match status" value="2"/>
</dbReference>
<evidence type="ECO:0000256" key="3">
    <source>
        <dbReference type="SAM" id="MobiDB-lite"/>
    </source>
</evidence>
<reference evidence="4" key="1">
    <citation type="submission" date="2020-06" db="EMBL/GenBank/DDBJ databases">
        <authorList>
            <consortium name="Plant Systems Biology data submission"/>
        </authorList>
    </citation>
    <scope>NUCLEOTIDE SEQUENCE</scope>
    <source>
        <strain evidence="4">D6</strain>
    </source>
</reference>
<evidence type="ECO:0000313" key="4">
    <source>
        <dbReference type="EMBL" id="CAB9516125.1"/>
    </source>
</evidence>
<feature type="region of interest" description="Disordered" evidence="3">
    <location>
        <begin position="351"/>
        <end position="380"/>
    </location>
</feature>
<keyword evidence="4" id="KW-0808">Transferase</keyword>
<dbReference type="GO" id="GO:0005737">
    <property type="term" value="C:cytoplasm"/>
    <property type="evidence" value="ECO:0007669"/>
    <property type="project" value="TreeGrafter"/>
</dbReference>
<dbReference type="GO" id="GO:0019887">
    <property type="term" value="F:protein kinase regulator activity"/>
    <property type="evidence" value="ECO:0007669"/>
    <property type="project" value="InterPro"/>
</dbReference>
<dbReference type="Gene3D" id="1.10.1820.10">
    <property type="entry name" value="protein kinase ck2 holoenzyme, chain C, domain 1"/>
    <property type="match status" value="1"/>
</dbReference>
<dbReference type="SMART" id="SM01085">
    <property type="entry name" value="CK_II_beta"/>
    <property type="match status" value="1"/>
</dbReference>
<dbReference type="PANTHER" id="PTHR11740">
    <property type="entry name" value="CASEIN KINASE II SUBUNIT BETA"/>
    <property type="match status" value="1"/>
</dbReference>
<feature type="compositionally biased region" description="Polar residues" evidence="3">
    <location>
        <begin position="256"/>
        <end position="279"/>
    </location>
</feature>
<dbReference type="Proteomes" id="UP001153069">
    <property type="component" value="Unassembled WGS sequence"/>
</dbReference>
<dbReference type="InterPro" id="IPR035991">
    <property type="entry name" value="Casein_kinase_II_beta-like"/>
</dbReference>
<dbReference type="GO" id="GO:0005956">
    <property type="term" value="C:protein kinase CK2 complex"/>
    <property type="evidence" value="ECO:0007669"/>
    <property type="project" value="UniProtKB-UniRule"/>
</dbReference>
<name>A0A9N8ECQ5_9STRA</name>
<feature type="region of interest" description="Disordered" evidence="3">
    <location>
        <begin position="198"/>
        <end position="279"/>
    </location>
</feature>
<organism evidence="4 5">
    <name type="scientific">Seminavis robusta</name>
    <dbReference type="NCBI Taxonomy" id="568900"/>
    <lineage>
        <taxon>Eukaryota</taxon>
        <taxon>Sar</taxon>
        <taxon>Stramenopiles</taxon>
        <taxon>Ochrophyta</taxon>
        <taxon>Bacillariophyta</taxon>
        <taxon>Bacillariophyceae</taxon>
        <taxon>Bacillariophycidae</taxon>
        <taxon>Naviculales</taxon>
        <taxon>Naviculaceae</taxon>
        <taxon>Seminavis</taxon>
    </lineage>
</organism>
<keyword evidence="5" id="KW-1185">Reference proteome</keyword>
<protein>
    <recommendedName>
        <fullName evidence="2">Casein kinase II subunit beta</fullName>
        <shortName evidence="2">CK II beta</shortName>
    </recommendedName>
</protein>
<feature type="region of interest" description="Disordered" evidence="3">
    <location>
        <begin position="301"/>
        <end position="335"/>
    </location>
</feature>
<evidence type="ECO:0000256" key="2">
    <source>
        <dbReference type="RuleBase" id="RU361268"/>
    </source>
</evidence>
<comment type="caution">
    <text evidence="4">The sequence shown here is derived from an EMBL/GenBank/DDBJ whole genome shotgun (WGS) entry which is preliminary data.</text>
</comment>
<sequence length="654" mass="74363">MTASPHCSKNSLCPSARKKTCDSNSRNHRQPWTRSVVVVTALLALQQSSTIASTSSQPRRNPHSSSHSTDEFSWQDYSSDNYHHLIQQQQQQQQNSLTDSNNRFSSLYLSDDEYEEQVLSALARADDRDLDQDDTDELLMDSSDWFSTSSSRRRPRQPRKTKKDQKQESDVGEEEEEDVFLTKLQRFKEALLHTSALNPTITPTTLQKETEEHTDATGQPDTNNLPPKKSQEMATLSSKKLETTRLGRDTGIKLVSNDSWNQVENQKPSTNQQLSSGGLVQVETNVRKESDSSFARPVQHFAADNKNNDNKPTLHQETTNHKTQPQQPPITKVRKHKPMRPAFVRAFSNNNQQPQEQSLQQKNSIIQPPSPPARASMMDNNNVSPWVRKFLSTRPKDCLLLVPRDYLVDNFNLARLAPVVEHLATLKQKQLEAPSPNLEQRTSSSLHQQQQQHQSTQKQHSYPIYRQALELILRQEGSNEEEPSSIVHYAAEILYCLVHARFVTTPRGLDTIRSRMIIHGSHSINQPLFGRCPRLGCRGMPLLPCGLSDDYDPDDQPQSSRAKRYCCNCQETFHFWDSKVQGCAWAGKSLCHLLLLVYGKKELFPSHFATDSTDNSADIRRTHADSGSKSRESDIGETGRIFGFPIHHDIVQDW</sequence>
<dbReference type="InterPro" id="IPR016149">
    <property type="entry name" value="Casein_kin_II_reg-sub_N"/>
</dbReference>
<dbReference type="GO" id="GO:0016301">
    <property type="term" value="F:kinase activity"/>
    <property type="evidence" value="ECO:0007669"/>
    <property type="project" value="UniProtKB-KW"/>
</dbReference>
<feature type="compositionally biased region" description="Basic residues" evidence="3">
    <location>
        <begin position="151"/>
        <end position="163"/>
    </location>
</feature>
<dbReference type="InterPro" id="IPR000704">
    <property type="entry name" value="Casein_kinase_II_reg-sub"/>
</dbReference>
<feature type="compositionally biased region" description="Basic and acidic residues" evidence="3">
    <location>
        <begin position="239"/>
        <end position="251"/>
    </location>
</feature>
<feature type="compositionally biased region" description="Low complexity" evidence="3">
    <location>
        <begin position="140"/>
        <end position="150"/>
    </location>
</feature>
<dbReference type="OrthoDB" id="2275560at2759"/>
<dbReference type="Gene3D" id="2.20.25.20">
    <property type="match status" value="1"/>
</dbReference>
<feature type="region of interest" description="Disordered" evidence="3">
    <location>
        <begin position="1"/>
        <end position="29"/>
    </location>
</feature>
<proteinExistence type="inferred from homology"/>
<feature type="compositionally biased region" description="Polar residues" evidence="3">
    <location>
        <begin position="1"/>
        <end position="13"/>
    </location>
</feature>
<dbReference type="PANTHER" id="PTHR11740:SF0">
    <property type="entry name" value="CASEIN KINASE II SUBUNIT BETA"/>
    <property type="match status" value="1"/>
</dbReference>
<feature type="region of interest" description="Disordered" evidence="3">
    <location>
        <begin position="139"/>
        <end position="178"/>
    </location>
</feature>
<feature type="compositionally biased region" description="Basic and acidic residues" evidence="3">
    <location>
        <begin position="306"/>
        <end position="320"/>
    </location>
</feature>
<dbReference type="AlphaFoldDB" id="A0A9N8ECQ5"/>
<accession>A0A9N8ECQ5</accession>
<feature type="compositionally biased region" description="Low complexity" evidence="3">
    <location>
        <begin position="351"/>
        <end position="364"/>
    </location>
</feature>
<comment type="similarity">
    <text evidence="1 2">Belongs to the casein kinase 2 subunit beta family.</text>
</comment>
<dbReference type="Pfam" id="PF01214">
    <property type="entry name" value="CK_II_beta"/>
    <property type="match status" value="1"/>
</dbReference>